<evidence type="ECO:0000256" key="3">
    <source>
        <dbReference type="ARBA" id="ARBA00023004"/>
    </source>
</evidence>
<dbReference type="InterPro" id="IPR036909">
    <property type="entry name" value="Cyt_c-like_dom_sf"/>
</dbReference>
<organism evidence="7 8">
    <name type="scientific">Parvicella tangerina</name>
    <dbReference type="NCBI Taxonomy" id="2829795"/>
    <lineage>
        <taxon>Bacteria</taxon>
        <taxon>Pseudomonadati</taxon>
        <taxon>Bacteroidota</taxon>
        <taxon>Flavobacteriia</taxon>
        <taxon>Flavobacteriales</taxon>
        <taxon>Parvicellaceae</taxon>
        <taxon>Parvicella</taxon>
    </lineage>
</organism>
<evidence type="ECO:0000313" key="7">
    <source>
        <dbReference type="EMBL" id="CAG5086370.1"/>
    </source>
</evidence>
<keyword evidence="3 4" id="KW-0408">Iron</keyword>
<evidence type="ECO:0000259" key="6">
    <source>
        <dbReference type="PROSITE" id="PS51007"/>
    </source>
</evidence>
<dbReference type="PANTHER" id="PTHR40394:SF2">
    <property type="entry name" value="QUINOL:CYTOCHROME C OXIDOREDUCTASE MEMBRANE PROTEIN"/>
    <property type="match status" value="1"/>
</dbReference>
<dbReference type="GO" id="GO:0020037">
    <property type="term" value="F:heme binding"/>
    <property type="evidence" value="ECO:0007669"/>
    <property type="project" value="InterPro"/>
</dbReference>
<keyword evidence="8" id="KW-1185">Reference proteome</keyword>
<dbReference type="KEGG" id="ptan:CRYO30217_03098"/>
<name>A0A916NJP0_9FLAO</name>
<gene>
    <name evidence="7" type="ORF">CRYO30217_03098</name>
</gene>
<dbReference type="InterPro" id="IPR009056">
    <property type="entry name" value="Cyt_c-like_dom"/>
</dbReference>
<dbReference type="SUPFAM" id="SSF46626">
    <property type="entry name" value="Cytochrome c"/>
    <property type="match status" value="1"/>
</dbReference>
<keyword evidence="2 4" id="KW-0479">Metal-binding</keyword>
<evidence type="ECO:0000256" key="4">
    <source>
        <dbReference type="PROSITE-ProRule" id="PRU00433"/>
    </source>
</evidence>
<dbReference type="GO" id="GO:0009055">
    <property type="term" value="F:electron transfer activity"/>
    <property type="evidence" value="ECO:0007669"/>
    <property type="project" value="InterPro"/>
</dbReference>
<dbReference type="Pfam" id="PF13442">
    <property type="entry name" value="Cytochrome_CBB3"/>
    <property type="match status" value="1"/>
</dbReference>
<dbReference type="PROSITE" id="PS51007">
    <property type="entry name" value="CYTC"/>
    <property type="match status" value="1"/>
</dbReference>
<evidence type="ECO:0000256" key="5">
    <source>
        <dbReference type="SAM" id="MobiDB-lite"/>
    </source>
</evidence>
<accession>A0A916NJP0</accession>
<feature type="region of interest" description="Disordered" evidence="5">
    <location>
        <begin position="245"/>
        <end position="266"/>
    </location>
</feature>
<dbReference type="AlphaFoldDB" id="A0A916NJP0"/>
<dbReference type="Gene3D" id="1.10.760.10">
    <property type="entry name" value="Cytochrome c-like domain"/>
    <property type="match status" value="1"/>
</dbReference>
<reference evidence="7" key="1">
    <citation type="submission" date="2021-04" db="EMBL/GenBank/DDBJ databases">
        <authorList>
            <person name="Rodrigo-Torres L."/>
            <person name="Arahal R. D."/>
            <person name="Lucena T."/>
        </authorList>
    </citation>
    <scope>NUCLEOTIDE SEQUENCE</scope>
    <source>
        <strain evidence="7">AS29M-1</strain>
    </source>
</reference>
<protein>
    <recommendedName>
        <fullName evidence="6">Cytochrome c domain-containing protein</fullName>
    </recommendedName>
</protein>
<keyword evidence="1 4" id="KW-0349">Heme</keyword>
<proteinExistence type="predicted"/>
<dbReference type="EMBL" id="OU015584">
    <property type="protein sequence ID" value="CAG5086370.1"/>
    <property type="molecule type" value="Genomic_DNA"/>
</dbReference>
<dbReference type="PROSITE" id="PS51257">
    <property type="entry name" value="PROKAR_LIPOPROTEIN"/>
    <property type="match status" value="1"/>
</dbReference>
<evidence type="ECO:0000313" key="8">
    <source>
        <dbReference type="Proteomes" id="UP000683507"/>
    </source>
</evidence>
<dbReference type="Proteomes" id="UP000683507">
    <property type="component" value="Chromosome"/>
</dbReference>
<dbReference type="RefSeq" id="WP_258543288.1">
    <property type="nucleotide sequence ID" value="NZ_OU015584.1"/>
</dbReference>
<feature type="domain" description="Cytochrome c" evidence="6">
    <location>
        <begin position="118"/>
        <end position="203"/>
    </location>
</feature>
<dbReference type="GO" id="GO:0046872">
    <property type="term" value="F:metal ion binding"/>
    <property type="evidence" value="ECO:0007669"/>
    <property type="project" value="UniProtKB-KW"/>
</dbReference>
<evidence type="ECO:0000256" key="1">
    <source>
        <dbReference type="ARBA" id="ARBA00022617"/>
    </source>
</evidence>
<evidence type="ECO:0000256" key="2">
    <source>
        <dbReference type="ARBA" id="ARBA00022723"/>
    </source>
</evidence>
<dbReference type="PANTHER" id="PTHR40394">
    <property type="entry name" value="LIPOPROTEIN-RELATED"/>
    <property type="match status" value="1"/>
</dbReference>
<sequence length="266" mass="29144">MKLNFKNISILAGASLLAMSCSRNPDSPGYEYMPDMYRSQAVEAYVDYGLVKDEEHQDLKETMSARVPSEGTIPFNADPKMAEVMMPYSYDNTDEGYNAAKGNAIPEMYVETEEIAKANAEEGKKLFGYFCSHCHGKTGKGDGKVVTYGEYNTPMPYDGGYKDRTLGQIFHVITYGKGAMGPHGSQLNKDERWKVALHVRTLQHGELLYGEIITELDSLNALKDSLMVTPPMIIDSTLLLNDDASMSPASGGDASMGEGHGNGTQH</sequence>